<accession>W7QGL2</accession>
<dbReference type="Gene3D" id="3.20.20.450">
    <property type="entry name" value="EAL domain"/>
    <property type="match status" value="1"/>
</dbReference>
<dbReference type="AlphaFoldDB" id="W7QGL2"/>
<protein>
    <submittedName>
        <fullName evidence="5">Response regulator</fullName>
    </submittedName>
</protein>
<dbReference type="GO" id="GO:0071111">
    <property type="term" value="F:cyclic-guanylate-specific phosphodiesterase activity"/>
    <property type="evidence" value="ECO:0007669"/>
    <property type="project" value="InterPro"/>
</dbReference>
<dbReference type="InterPro" id="IPR001633">
    <property type="entry name" value="EAL_dom"/>
</dbReference>
<comment type="caution">
    <text evidence="1">Lacks conserved residue(s) required for the propagation of feature annotation.</text>
</comment>
<dbReference type="EMBL" id="ARZY01000007">
    <property type="protein sequence ID" value="EWH11051.1"/>
    <property type="molecule type" value="Genomic_DNA"/>
</dbReference>
<dbReference type="InterPro" id="IPR035919">
    <property type="entry name" value="EAL_sf"/>
</dbReference>
<evidence type="ECO:0000259" key="4">
    <source>
        <dbReference type="PROSITE" id="PS50887"/>
    </source>
</evidence>
<dbReference type="NCBIfam" id="TIGR00254">
    <property type="entry name" value="GGDEF"/>
    <property type="match status" value="1"/>
</dbReference>
<dbReference type="InterPro" id="IPR011006">
    <property type="entry name" value="CheY-like_superfamily"/>
</dbReference>
<dbReference type="InterPro" id="IPR029787">
    <property type="entry name" value="Nucleotide_cyclase"/>
</dbReference>
<keyword evidence="6" id="KW-1185">Reference proteome</keyword>
<dbReference type="InterPro" id="IPR050706">
    <property type="entry name" value="Cyclic-di-GMP_PDE-like"/>
</dbReference>
<evidence type="ECO:0000313" key="5">
    <source>
        <dbReference type="EMBL" id="EWH11051.1"/>
    </source>
</evidence>
<evidence type="ECO:0000256" key="1">
    <source>
        <dbReference type="PROSITE-ProRule" id="PRU00169"/>
    </source>
</evidence>
<feature type="domain" description="EAL" evidence="3">
    <location>
        <begin position="312"/>
        <end position="568"/>
    </location>
</feature>
<dbReference type="CDD" id="cd01949">
    <property type="entry name" value="GGDEF"/>
    <property type="match status" value="1"/>
</dbReference>
<dbReference type="Pfam" id="PF00563">
    <property type="entry name" value="EAL"/>
    <property type="match status" value="1"/>
</dbReference>
<dbReference type="SUPFAM" id="SSF52172">
    <property type="entry name" value="CheY-like"/>
    <property type="match status" value="1"/>
</dbReference>
<proteinExistence type="predicted"/>
<dbReference type="InterPro" id="IPR001789">
    <property type="entry name" value="Sig_transdc_resp-reg_receiver"/>
</dbReference>
<evidence type="ECO:0000259" key="3">
    <source>
        <dbReference type="PROSITE" id="PS50883"/>
    </source>
</evidence>
<dbReference type="GO" id="GO:0000160">
    <property type="term" value="P:phosphorelay signal transduction system"/>
    <property type="evidence" value="ECO:0007669"/>
    <property type="project" value="InterPro"/>
</dbReference>
<dbReference type="eggNOG" id="COG5001">
    <property type="taxonomic scope" value="Bacteria"/>
</dbReference>
<feature type="domain" description="GGDEF" evidence="4">
    <location>
        <begin position="170"/>
        <end position="303"/>
    </location>
</feature>
<comment type="caution">
    <text evidence="5">The sequence shown here is derived from an EMBL/GenBank/DDBJ whole genome shotgun (WGS) entry which is preliminary data.</text>
</comment>
<dbReference type="PROSITE" id="PS50110">
    <property type="entry name" value="RESPONSE_REGULATORY"/>
    <property type="match status" value="1"/>
</dbReference>
<dbReference type="PANTHER" id="PTHR33121">
    <property type="entry name" value="CYCLIC DI-GMP PHOSPHODIESTERASE PDEF"/>
    <property type="match status" value="1"/>
</dbReference>
<dbReference type="PATRIC" id="fig|1328313.3.peg.1188"/>
<feature type="domain" description="Response regulatory" evidence="2">
    <location>
        <begin position="2"/>
        <end position="119"/>
    </location>
</feature>
<dbReference type="CDD" id="cd01948">
    <property type="entry name" value="EAL"/>
    <property type="match status" value="1"/>
</dbReference>
<name>W7QGL2_9ALTE</name>
<dbReference type="InterPro" id="IPR043128">
    <property type="entry name" value="Rev_trsase/Diguanyl_cyclase"/>
</dbReference>
<dbReference type="PROSITE" id="PS50887">
    <property type="entry name" value="GGDEF"/>
    <property type="match status" value="1"/>
</dbReference>
<dbReference type="Gene3D" id="3.40.50.2300">
    <property type="match status" value="1"/>
</dbReference>
<dbReference type="RefSeq" id="WP_035013721.1">
    <property type="nucleotide sequence ID" value="NZ_ARZY01000007.1"/>
</dbReference>
<dbReference type="Gene3D" id="3.30.70.270">
    <property type="match status" value="1"/>
</dbReference>
<dbReference type="SUPFAM" id="SSF141868">
    <property type="entry name" value="EAL domain-like"/>
    <property type="match status" value="1"/>
</dbReference>
<dbReference type="Proteomes" id="UP000019276">
    <property type="component" value="Unassembled WGS sequence"/>
</dbReference>
<dbReference type="PROSITE" id="PS50883">
    <property type="entry name" value="EAL"/>
    <property type="match status" value="1"/>
</dbReference>
<evidence type="ECO:0000313" key="6">
    <source>
        <dbReference type="Proteomes" id="UP000019276"/>
    </source>
</evidence>
<dbReference type="STRING" id="1328313.DS2_05765"/>
<sequence length="573" mass="64401">MRVLLVNHFYQQAKALLEQLSFDLKDTSIVVVNDGEQAINHMTRTHFDIVILPLVLPDLDILTLVDMTQSKLAGGTAFIAVTENVSDSLINKCLTRGIDEIVSAEQLNKTLLYKVYARTVSRLGLYQALNMQSQDIKHVTRTDKLTGLKNRDFFLTSLKALLQRAHREQVKASLILIDVDNFKSCNDYYGHYVGDLYLQKAAKELLKVCRDDDLVCYFGGDEFAILANDLDTGTALFNFANRLQKVFSSPIECLGHKLELGASIGVAMFPDSAADDKELLKAAEIAMYKAKQAGKNKFYFYSKLLHEQLEEQLEVENSLLDGIKNNEFRLFYQPQLAVNPTRVVGAEALIRWYHPTLGLLSPDRFIPFAETSGKIIQLGQWVIQQACSQLVLWRRNNVVSEEFRVSINISAVQLADETFTDRFFDCLRQFSLPPNVIELEIVESVLIHDMELVRNTIAELVDAGVGFAVDDFGTGYSSLAYLRDLPVTTLKVDRSFVIGLPSDVKGCNLLKALISMASSLEMNVVVEGVETLEQASLCEKYKAQVLQGYYFSKPIGDLTDFESFCRSLQKSEL</sequence>
<dbReference type="SUPFAM" id="SSF55073">
    <property type="entry name" value="Nucleotide cyclase"/>
    <property type="match status" value="1"/>
</dbReference>
<dbReference type="InterPro" id="IPR000160">
    <property type="entry name" value="GGDEF_dom"/>
</dbReference>
<gene>
    <name evidence="5" type="ORF">DS2_05765</name>
</gene>
<dbReference type="SMART" id="SM00267">
    <property type="entry name" value="GGDEF"/>
    <property type="match status" value="1"/>
</dbReference>
<dbReference type="SMART" id="SM00052">
    <property type="entry name" value="EAL"/>
    <property type="match status" value="1"/>
</dbReference>
<dbReference type="Pfam" id="PF00990">
    <property type="entry name" value="GGDEF"/>
    <property type="match status" value="1"/>
</dbReference>
<organism evidence="5 6">
    <name type="scientific">Catenovulum agarivorans DS-2</name>
    <dbReference type="NCBI Taxonomy" id="1328313"/>
    <lineage>
        <taxon>Bacteria</taxon>
        <taxon>Pseudomonadati</taxon>
        <taxon>Pseudomonadota</taxon>
        <taxon>Gammaproteobacteria</taxon>
        <taxon>Alteromonadales</taxon>
        <taxon>Alteromonadaceae</taxon>
        <taxon>Catenovulum</taxon>
    </lineage>
</organism>
<dbReference type="PANTHER" id="PTHR33121:SF70">
    <property type="entry name" value="SIGNALING PROTEIN YKOW"/>
    <property type="match status" value="1"/>
</dbReference>
<evidence type="ECO:0000259" key="2">
    <source>
        <dbReference type="PROSITE" id="PS50110"/>
    </source>
</evidence>
<dbReference type="OrthoDB" id="9812358at2"/>
<reference evidence="5 6" key="1">
    <citation type="journal article" date="2014" name="Genome Announc.">
        <title>Draft Genome Sequence of the Agar-Degrading Bacterium Catenovulum sp. Strain DS-2, Isolated from Intestines of Haliotis diversicolor.</title>
        <authorList>
            <person name="Shan D."/>
            <person name="Li X."/>
            <person name="Gu Z."/>
            <person name="Wei G."/>
            <person name="Gao Z."/>
            <person name="Shao Z."/>
        </authorList>
    </citation>
    <scope>NUCLEOTIDE SEQUENCE [LARGE SCALE GENOMIC DNA]</scope>
    <source>
        <strain evidence="5 6">DS-2</strain>
    </source>
</reference>